<gene>
    <name evidence="2" type="ORF">PG994_009864</name>
</gene>
<dbReference type="Proteomes" id="UP001480595">
    <property type="component" value="Unassembled WGS sequence"/>
</dbReference>
<proteinExistence type="predicted"/>
<dbReference type="RefSeq" id="XP_066710383.1">
    <property type="nucleotide sequence ID" value="XM_066861273.1"/>
</dbReference>
<organism evidence="2 3">
    <name type="scientific">Apiospora phragmitis</name>
    <dbReference type="NCBI Taxonomy" id="2905665"/>
    <lineage>
        <taxon>Eukaryota</taxon>
        <taxon>Fungi</taxon>
        <taxon>Dikarya</taxon>
        <taxon>Ascomycota</taxon>
        <taxon>Pezizomycotina</taxon>
        <taxon>Sordariomycetes</taxon>
        <taxon>Xylariomycetidae</taxon>
        <taxon>Amphisphaeriales</taxon>
        <taxon>Apiosporaceae</taxon>
        <taxon>Apiospora</taxon>
    </lineage>
</organism>
<name>A0ABR1TN94_9PEZI</name>
<sequence length="65" mass="6970">MADIENFAGDAASAGDSESDSHSAQESSAPDPLNNFIDQLTPKPDEDAHGRRRDEEYENPPPSLG</sequence>
<feature type="region of interest" description="Disordered" evidence="1">
    <location>
        <begin position="1"/>
        <end position="65"/>
    </location>
</feature>
<feature type="compositionally biased region" description="Basic and acidic residues" evidence="1">
    <location>
        <begin position="43"/>
        <end position="55"/>
    </location>
</feature>
<protein>
    <submittedName>
        <fullName evidence="2">Uncharacterized protein</fullName>
    </submittedName>
</protein>
<evidence type="ECO:0000313" key="2">
    <source>
        <dbReference type="EMBL" id="KAK8048134.1"/>
    </source>
</evidence>
<feature type="compositionally biased region" description="Low complexity" evidence="1">
    <location>
        <begin position="8"/>
        <end position="29"/>
    </location>
</feature>
<keyword evidence="3" id="KW-1185">Reference proteome</keyword>
<evidence type="ECO:0000256" key="1">
    <source>
        <dbReference type="SAM" id="MobiDB-lite"/>
    </source>
</evidence>
<accession>A0ABR1TN94</accession>
<reference evidence="2 3" key="1">
    <citation type="submission" date="2023-01" db="EMBL/GenBank/DDBJ databases">
        <title>Analysis of 21 Apiospora genomes using comparative genomics revels a genus with tremendous synthesis potential of carbohydrate active enzymes and secondary metabolites.</title>
        <authorList>
            <person name="Sorensen T."/>
        </authorList>
    </citation>
    <scope>NUCLEOTIDE SEQUENCE [LARGE SCALE GENOMIC DNA]</scope>
    <source>
        <strain evidence="2 3">CBS 135458</strain>
    </source>
</reference>
<dbReference type="EMBL" id="JAQQWL010000011">
    <property type="protein sequence ID" value="KAK8048134.1"/>
    <property type="molecule type" value="Genomic_DNA"/>
</dbReference>
<comment type="caution">
    <text evidence="2">The sequence shown here is derived from an EMBL/GenBank/DDBJ whole genome shotgun (WGS) entry which is preliminary data.</text>
</comment>
<evidence type="ECO:0000313" key="3">
    <source>
        <dbReference type="Proteomes" id="UP001480595"/>
    </source>
</evidence>
<dbReference type="GeneID" id="92094336"/>